<sequence length="361" mass="39821">MLSLRRDLGLERMFDFIIVGGGLAGVTFAHTLERYGRSFCLISDRSQAASLVAAGAYNPVVLKRFTPIWMATEQIHCLHDFYGGVEAKLGTQLLHPMAVLRRFASVEEQNNWFAASDKPVLSEYLSGELVGKVSPYVPAPFGFGQVLHTGRMDVKRYLSLSLQRWGSEGVYHPYRFQYEALSVGKGSVSYKGVEARHIVFCEGCGVSANPFFKALPMAPCKGELLTFCAPELSVEVILKGDGVIYPEGGDCYKIGATYNRDDLSDTITEAGREELIERLKKLITCGYTITAHEAGIRPTVIDRRPLVGHHPVYDNVWILNGLGTRGVLGAPYLAEVLYGAVFEGEAVAREMDIGRFAKRIL</sequence>
<dbReference type="Gene3D" id="3.50.50.60">
    <property type="entry name" value="FAD/NAD(P)-binding domain"/>
    <property type="match status" value="1"/>
</dbReference>
<evidence type="ECO:0000313" key="3">
    <source>
        <dbReference type="EMBL" id="SNV11989.1"/>
    </source>
</evidence>
<dbReference type="PANTHER" id="PTHR13847:SF289">
    <property type="entry name" value="GLYCINE OXIDASE"/>
    <property type="match status" value="1"/>
</dbReference>
<dbReference type="Pfam" id="PF01266">
    <property type="entry name" value="DAO"/>
    <property type="match status" value="1"/>
</dbReference>
<dbReference type="AlphaFoldDB" id="A0AAX2GZ74"/>
<protein>
    <submittedName>
        <fullName evidence="3">Glycine oxidase</fullName>
        <ecNumber evidence="3">1.4.3.19</ecNumber>
    </submittedName>
</protein>
<evidence type="ECO:0000259" key="2">
    <source>
        <dbReference type="Pfam" id="PF01266"/>
    </source>
</evidence>
<dbReference type="SUPFAM" id="SSF51971">
    <property type="entry name" value="Nucleotide-binding domain"/>
    <property type="match status" value="1"/>
</dbReference>
<dbReference type="Proteomes" id="UP000215539">
    <property type="component" value="Chromosome 1"/>
</dbReference>
<dbReference type="EC" id="1.4.3.19" evidence="3"/>
<evidence type="ECO:0000256" key="1">
    <source>
        <dbReference type="ARBA" id="ARBA00023002"/>
    </source>
</evidence>
<dbReference type="SUPFAM" id="SSF54373">
    <property type="entry name" value="FAD-linked reductases, C-terminal domain"/>
    <property type="match status" value="1"/>
</dbReference>
<dbReference type="InterPro" id="IPR036188">
    <property type="entry name" value="FAD/NAD-bd_sf"/>
</dbReference>
<evidence type="ECO:0000313" key="4">
    <source>
        <dbReference type="Proteomes" id="UP000215539"/>
    </source>
</evidence>
<dbReference type="Gene3D" id="3.30.9.10">
    <property type="entry name" value="D-Amino Acid Oxidase, subunit A, domain 2"/>
    <property type="match status" value="1"/>
</dbReference>
<dbReference type="PANTHER" id="PTHR13847">
    <property type="entry name" value="SARCOSINE DEHYDROGENASE-RELATED"/>
    <property type="match status" value="1"/>
</dbReference>
<dbReference type="InterPro" id="IPR006076">
    <property type="entry name" value="FAD-dep_OxRdtase"/>
</dbReference>
<accession>A0AAX2GZ74</accession>
<keyword evidence="1 3" id="KW-0560">Oxidoreductase</keyword>
<dbReference type="GO" id="GO:0005737">
    <property type="term" value="C:cytoplasm"/>
    <property type="evidence" value="ECO:0007669"/>
    <property type="project" value="TreeGrafter"/>
</dbReference>
<organism evidence="3 4">
    <name type="scientific">Capnocytophaga haemolytica</name>
    <dbReference type="NCBI Taxonomy" id="45243"/>
    <lineage>
        <taxon>Bacteria</taxon>
        <taxon>Pseudomonadati</taxon>
        <taxon>Bacteroidota</taxon>
        <taxon>Flavobacteriia</taxon>
        <taxon>Flavobacteriales</taxon>
        <taxon>Flavobacteriaceae</taxon>
        <taxon>Capnocytophaga</taxon>
    </lineage>
</organism>
<name>A0AAX2GZ74_9FLAO</name>
<gene>
    <name evidence="3" type="primary">thiO_2</name>
    <name evidence="3" type="ORF">SAMEA44541418_01492</name>
</gene>
<reference evidence="3 4" key="1">
    <citation type="submission" date="2017-06" db="EMBL/GenBank/DDBJ databases">
        <authorList>
            <consortium name="Pathogen Informatics"/>
        </authorList>
    </citation>
    <scope>NUCLEOTIDE SEQUENCE [LARGE SCALE GENOMIC DNA]</scope>
    <source>
        <strain evidence="3 4">NCTC12947</strain>
    </source>
</reference>
<dbReference type="GO" id="GO:0043799">
    <property type="term" value="F:glycine oxidase activity"/>
    <property type="evidence" value="ECO:0007669"/>
    <property type="project" value="UniProtKB-EC"/>
</dbReference>
<feature type="domain" description="FAD dependent oxidoreductase" evidence="2">
    <location>
        <begin position="15"/>
        <end position="337"/>
    </location>
</feature>
<dbReference type="EMBL" id="LT906449">
    <property type="protein sequence ID" value="SNV11989.1"/>
    <property type="molecule type" value="Genomic_DNA"/>
</dbReference>
<proteinExistence type="predicted"/>